<keyword evidence="2" id="KW-0732">Signal</keyword>
<protein>
    <recommendedName>
        <fullName evidence="5">Metallothionein</fullName>
    </recommendedName>
</protein>
<sequence>MARSATLMTAGLLLGGLWLLPTSAHACEAHAKAAAASRMGTAPQTPAPETRGAPEAKQDDAPRPLEELDQLLTAKCSCGSKADCTCKRGKCECSKCSGRHAPRQVMDALRGRPATRELQEARNDASAGIFI</sequence>
<evidence type="ECO:0000256" key="1">
    <source>
        <dbReference type="SAM" id="MobiDB-lite"/>
    </source>
</evidence>
<feature type="region of interest" description="Disordered" evidence="1">
    <location>
        <begin position="31"/>
        <end position="63"/>
    </location>
</feature>
<evidence type="ECO:0000313" key="4">
    <source>
        <dbReference type="Proteomes" id="UP000288758"/>
    </source>
</evidence>
<organism evidence="3 4">
    <name type="scientific">Corallococcus coralloides</name>
    <name type="common">Myxococcus coralloides</name>
    <dbReference type="NCBI Taxonomy" id="184914"/>
    <lineage>
        <taxon>Bacteria</taxon>
        <taxon>Pseudomonadati</taxon>
        <taxon>Myxococcota</taxon>
        <taxon>Myxococcia</taxon>
        <taxon>Myxococcales</taxon>
        <taxon>Cystobacterineae</taxon>
        <taxon>Myxococcaceae</taxon>
        <taxon>Corallococcus</taxon>
    </lineage>
</organism>
<evidence type="ECO:0008006" key="5">
    <source>
        <dbReference type="Google" id="ProtNLM"/>
    </source>
</evidence>
<evidence type="ECO:0000313" key="3">
    <source>
        <dbReference type="EMBL" id="QAT86734.1"/>
    </source>
</evidence>
<dbReference type="AlphaFoldDB" id="A0A410RXQ4"/>
<feature type="compositionally biased region" description="Basic and acidic residues" evidence="1">
    <location>
        <begin position="52"/>
        <end position="63"/>
    </location>
</feature>
<name>A0A410RXQ4_CORCK</name>
<proteinExistence type="predicted"/>
<accession>A0A410RXQ4</accession>
<reference evidence="3 4" key="1">
    <citation type="submission" date="2018-12" db="EMBL/GenBank/DDBJ databases">
        <title>Complete Genome Sequence of the Corallopyronin A producing Myxobacterium Corallococcus coralloides B035.</title>
        <authorList>
            <person name="Bouhired S.M."/>
            <person name="Rupp O."/>
            <person name="Blom J."/>
            <person name="Schaeberle T.F."/>
            <person name="Kehraus S."/>
            <person name="Schiefer A."/>
            <person name="Pfarr K."/>
            <person name="Goesmann A."/>
            <person name="Hoerauf A."/>
            <person name="Koenig G.M."/>
        </authorList>
    </citation>
    <scope>NUCLEOTIDE SEQUENCE [LARGE SCALE GENOMIC DNA]</scope>
    <source>
        <strain evidence="3 4">B035</strain>
    </source>
</reference>
<feature type="signal peptide" evidence="2">
    <location>
        <begin position="1"/>
        <end position="26"/>
    </location>
</feature>
<dbReference type="RefSeq" id="WP_128798236.1">
    <property type="nucleotide sequence ID" value="NZ_CP034669.1"/>
</dbReference>
<feature type="chain" id="PRO_5019551230" description="Metallothionein" evidence="2">
    <location>
        <begin position="27"/>
        <end position="131"/>
    </location>
</feature>
<evidence type="ECO:0000256" key="2">
    <source>
        <dbReference type="SAM" id="SignalP"/>
    </source>
</evidence>
<gene>
    <name evidence="3" type="ORF">EJ065_5199</name>
</gene>
<dbReference type="Proteomes" id="UP000288758">
    <property type="component" value="Chromosome"/>
</dbReference>
<dbReference type="EMBL" id="CP034669">
    <property type="protein sequence ID" value="QAT86734.1"/>
    <property type="molecule type" value="Genomic_DNA"/>
</dbReference>